<dbReference type="InterPro" id="IPR038765">
    <property type="entry name" value="Papain-like_cys_pep_sf"/>
</dbReference>
<protein>
    <submittedName>
        <fullName evidence="2">CHAP domain-containing protein</fullName>
    </submittedName>
</protein>
<dbReference type="Proteomes" id="UP001210204">
    <property type="component" value="Unassembled WGS sequence"/>
</dbReference>
<dbReference type="Gene3D" id="3.90.1720.10">
    <property type="entry name" value="endopeptidase domain like (from Nostoc punctiforme)"/>
    <property type="match status" value="1"/>
</dbReference>
<dbReference type="AlphaFoldDB" id="A0AAW6D9S9"/>
<evidence type="ECO:0000313" key="3">
    <source>
        <dbReference type="Proteomes" id="UP001210204"/>
    </source>
</evidence>
<dbReference type="RefSeq" id="WP_073690691.1">
    <property type="nucleotide sequence ID" value="NZ_JAQMJT010000021.1"/>
</dbReference>
<dbReference type="InterPro" id="IPR007921">
    <property type="entry name" value="CHAP_dom"/>
</dbReference>
<evidence type="ECO:0000259" key="1">
    <source>
        <dbReference type="Pfam" id="PF05257"/>
    </source>
</evidence>
<dbReference type="EMBL" id="JAQMJT010000021">
    <property type="protein sequence ID" value="MDB8614809.1"/>
    <property type="molecule type" value="Genomic_DNA"/>
</dbReference>
<gene>
    <name evidence="2" type="ORF">PNU26_10565</name>
</gene>
<accession>A0AAW6D9S9</accession>
<dbReference type="SUPFAM" id="SSF54001">
    <property type="entry name" value="Cysteine proteinases"/>
    <property type="match status" value="1"/>
</dbReference>
<name>A0AAW6D9S9_STRSL</name>
<dbReference type="Pfam" id="PF05257">
    <property type="entry name" value="CHAP"/>
    <property type="match status" value="1"/>
</dbReference>
<feature type="domain" description="Peptidase C51" evidence="1">
    <location>
        <begin position="32"/>
        <end position="105"/>
    </location>
</feature>
<proteinExistence type="predicted"/>
<organism evidence="2 3">
    <name type="scientific">Streptococcus salivarius</name>
    <dbReference type="NCBI Taxonomy" id="1304"/>
    <lineage>
        <taxon>Bacteria</taxon>
        <taxon>Bacillati</taxon>
        <taxon>Bacillota</taxon>
        <taxon>Bacilli</taxon>
        <taxon>Lactobacillales</taxon>
        <taxon>Streptococcaceae</taxon>
        <taxon>Streptococcus</taxon>
    </lineage>
</organism>
<sequence>MSRSTVIGDNYPWQNAAIPYVEVDPWGVYKREYVSFVAYRLSTVNGFTIPYAYGDPNLWGYRAQNEGYRVDMNPSAGSVAWFTGNKGFHDAWVVGVNGENVEIEE</sequence>
<evidence type="ECO:0000313" key="2">
    <source>
        <dbReference type="EMBL" id="MDB8614809.1"/>
    </source>
</evidence>
<reference evidence="2" key="1">
    <citation type="submission" date="2023-01" db="EMBL/GenBank/DDBJ databases">
        <title>Human gut microbiome strain richness.</title>
        <authorList>
            <person name="Chen-Liaw A."/>
        </authorList>
    </citation>
    <scope>NUCLEOTIDE SEQUENCE</scope>
    <source>
        <strain evidence="2">1001095st1_G4_1001095IJ_161003</strain>
    </source>
</reference>
<comment type="caution">
    <text evidence="2">The sequence shown here is derived from an EMBL/GenBank/DDBJ whole genome shotgun (WGS) entry which is preliminary data.</text>
</comment>